<evidence type="ECO:0000313" key="1">
    <source>
        <dbReference type="EMBL" id="KMW67173.1"/>
    </source>
</evidence>
<gene>
    <name evidence="1" type="ORF">BDDG_11958</name>
</gene>
<proteinExistence type="predicted"/>
<organism evidence="1">
    <name type="scientific">Ajellomyces dermatitidis (strain ATCC 18188 / CBS 674.68)</name>
    <name type="common">Blastomyces dermatitidis</name>
    <dbReference type="NCBI Taxonomy" id="653446"/>
    <lineage>
        <taxon>Eukaryota</taxon>
        <taxon>Fungi</taxon>
        <taxon>Dikarya</taxon>
        <taxon>Ascomycota</taxon>
        <taxon>Pezizomycotina</taxon>
        <taxon>Eurotiomycetes</taxon>
        <taxon>Eurotiomycetidae</taxon>
        <taxon>Onygenales</taxon>
        <taxon>Ajellomycetaceae</taxon>
        <taxon>Blastomyces</taxon>
    </lineage>
</organism>
<dbReference type="AlphaFoldDB" id="A0A0J9ELH5"/>
<accession>A0A0J9ELH5</accession>
<sequence>MVHFQIFLRLGPDGTHVKKCMRPDQMGPNVKFMVPPASLNSSHSYKLGITAHDHIFILLSPVTVSDLQASNQSPASLRSVPGFKQCSFSLYSSDVVSVFCSLTGLQLPLLCLHNL</sequence>
<reference evidence="1" key="1">
    <citation type="submission" date="2010-03" db="EMBL/GenBank/DDBJ databases">
        <title>Annotation of Blastomyces dermatitidis strain ATCC 18188.</title>
        <authorList>
            <consortium name="The Broad Institute Genome Sequencing Platform"/>
            <consortium name="Broad Institute Genome Sequencing Center for Infectious Disease."/>
            <person name="Cuomo C."/>
            <person name="Klein B."/>
            <person name="Sullivan T."/>
            <person name="Heitman J."/>
            <person name="Young S."/>
            <person name="Zeng Q."/>
            <person name="Gargeya S."/>
            <person name="Alvarado L."/>
            <person name="Berlin A.M."/>
            <person name="Chapman S.B."/>
            <person name="Chen Z."/>
            <person name="Freedman E."/>
            <person name="Gellesch M."/>
            <person name="Goldberg J."/>
            <person name="Griggs A."/>
            <person name="Gujja S."/>
            <person name="Heilman E."/>
            <person name="Heiman D."/>
            <person name="Howarth C."/>
            <person name="Mehta T."/>
            <person name="Neiman D."/>
            <person name="Pearson M."/>
            <person name="Roberts A."/>
            <person name="Saif S."/>
            <person name="Shea T."/>
            <person name="Shenoy N."/>
            <person name="Sisk P."/>
            <person name="Stolte C."/>
            <person name="Sykes S."/>
            <person name="White J."/>
            <person name="Yandava C."/>
            <person name="Haas B."/>
            <person name="Nusbaum C."/>
            <person name="Birren B."/>
        </authorList>
    </citation>
    <scope>NUCLEOTIDE SEQUENCE</scope>
    <source>
        <strain evidence="1">ATCC 18188</strain>
    </source>
</reference>
<dbReference type="EMBL" id="GG749417">
    <property type="protein sequence ID" value="KMW67173.1"/>
    <property type="molecule type" value="Genomic_DNA"/>
</dbReference>
<name>A0A0J9ELH5_AJEDA</name>
<protein>
    <submittedName>
        <fullName evidence="1">Uncharacterized protein</fullName>
    </submittedName>
</protein>
<dbReference type="Proteomes" id="UP000007802">
    <property type="component" value="Unassembled WGS sequence"/>
</dbReference>